<sequence>MPKKRIYTEQVTAQMTRINHGDKVMLLRTQTQIRLSTSDRLLGTVIMTNPGSYKMRNHPEWQTFSTGEGDRDVIQGIGPPDTTMQNLIKVVRKAYEPEYPKGYLSVFNITALVEPDGEKIGGYHQEVMDHLQARDIDRSVLFEREVYDQEAFQQQCEASSFIMIGFLNGVFAEEVNRIRDWSTRYEHKLVYALDRRNQLVHPFCWRLNPAYRQQAVERLKEALLGGCENPK</sequence>
<proteinExistence type="predicted"/>
<dbReference type="Proteomes" id="UP001596047">
    <property type="component" value="Unassembled WGS sequence"/>
</dbReference>
<dbReference type="RefSeq" id="WP_379187068.1">
    <property type="nucleotide sequence ID" value="NZ_JBHSOW010000018.1"/>
</dbReference>
<comment type="caution">
    <text evidence="1">The sequence shown here is derived from an EMBL/GenBank/DDBJ whole genome shotgun (WGS) entry which is preliminary data.</text>
</comment>
<protein>
    <submittedName>
        <fullName evidence="1">Uncharacterized protein</fullName>
    </submittedName>
</protein>
<organism evidence="1 2">
    <name type="scientific">Paenibacillus solisilvae</name>
    <dbReference type="NCBI Taxonomy" id="2486751"/>
    <lineage>
        <taxon>Bacteria</taxon>
        <taxon>Bacillati</taxon>
        <taxon>Bacillota</taxon>
        <taxon>Bacilli</taxon>
        <taxon>Bacillales</taxon>
        <taxon>Paenibacillaceae</taxon>
        <taxon>Paenibacillus</taxon>
    </lineage>
</organism>
<reference evidence="2" key="1">
    <citation type="journal article" date="2019" name="Int. J. Syst. Evol. Microbiol.">
        <title>The Global Catalogue of Microorganisms (GCM) 10K type strain sequencing project: providing services to taxonomists for standard genome sequencing and annotation.</title>
        <authorList>
            <consortium name="The Broad Institute Genomics Platform"/>
            <consortium name="The Broad Institute Genome Sequencing Center for Infectious Disease"/>
            <person name="Wu L."/>
            <person name="Ma J."/>
        </authorList>
    </citation>
    <scope>NUCLEOTIDE SEQUENCE [LARGE SCALE GENOMIC DNA]</scope>
    <source>
        <strain evidence="2">CGMCC 1.3240</strain>
    </source>
</reference>
<dbReference type="EMBL" id="JBHSOW010000018">
    <property type="protein sequence ID" value="MFC5648601.1"/>
    <property type="molecule type" value="Genomic_DNA"/>
</dbReference>
<evidence type="ECO:0000313" key="2">
    <source>
        <dbReference type="Proteomes" id="UP001596047"/>
    </source>
</evidence>
<evidence type="ECO:0000313" key="1">
    <source>
        <dbReference type="EMBL" id="MFC5648601.1"/>
    </source>
</evidence>
<gene>
    <name evidence="1" type="ORF">ACFPYJ_05565</name>
</gene>
<name>A0ABW0VWZ8_9BACL</name>
<keyword evidence="2" id="KW-1185">Reference proteome</keyword>
<accession>A0ABW0VWZ8</accession>